<evidence type="ECO:0008006" key="4">
    <source>
        <dbReference type="Google" id="ProtNLM"/>
    </source>
</evidence>
<keyword evidence="3" id="KW-1185">Reference proteome</keyword>
<protein>
    <recommendedName>
        <fullName evidence="4">Protein LNK1</fullName>
    </recommendedName>
</protein>
<sequence>MCIQWWIKTSECQTCAYMRFTKDLLTLGVIFMIVYGIKLQDNVWDEFGESGDHIVPQPPDETDVQNESHKKLKLEISGISSNANCTTNFVSLGKGEECPLTFTKSRKMLENGSWSQADHSGFPSLYDGDSVKETAVMACDDSRTSDLYFKSGTASELCSKDSVFGGRLAPVDNNLYNYSLNHTSQTEGSLEFFGNENKESNDLYYEWPDIGNFEDVDKMFRSCDSTFGLGSLSNDDDFGWFLPSHAIEGSEDALKSGFEFSCPEPTELRSVTANHMESGPDSEDLTVDDFKARSASVSESMRSNITCACEAATFDHLQFVNGLDMKSQSNGDHTLKEEMNLGRKQLKIQHPSDGKRKGRSLENGDCFRHYSMSKHTMDSKAPSSSKVHHVISTSDPRKHNHEGRSEIFANEQRHGYTSADYHPQVSQESEYPTLSSIKCENNGQPSSSTKGSSYASNQVPPTHHSPKVHIAREVERASFHNNRHLQGHKFGSLNGSSSTAISDPVTVQKQVHQTGNDIDGHSEVDGNNNGVKKELDSSLPQDSSSASSMDEKSMEATSFRQLQQVMEQLDIKTKLCIRDSLYRLARSAEQRHSCTNPIVAISGAATTDESNKCNGFLDMETGTNPIDRSVAHLLFHRPSYPAVVPSSNDVSSPKSNAMINRSVTSAPSAVNGRENRAEEGYEDSEKMAS</sequence>
<dbReference type="AlphaFoldDB" id="A0AAN7K5J3"/>
<feature type="region of interest" description="Disordered" evidence="1">
    <location>
        <begin position="507"/>
        <end position="555"/>
    </location>
</feature>
<feature type="compositionally biased region" description="Polar residues" evidence="1">
    <location>
        <begin position="645"/>
        <end position="668"/>
    </location>
</feature>
<gene>
    <name evidence="2" type="ORF">SAY87_019857</name>
</gene>
<dbReference type="PANTHER" id="PTHR33334:SF8">
    <property type="entry name" value="PROTEIN LNK1"/>
    <property type="match status" value="1"/>
</dbReference>
<evidence type="ECO:0000256" key="1">
    <source>
        <dbReference type="SAM" id="MobiDB-lite"/>
    </source>
</evidence>
<accession>A0AAN7K5J3</accession>
<evidence type="ECO:0000313" key="2">
    <source>
        <dbReference type="EMBL" id="KAK4758556.1"/>
    </source>
</evidence>
<organism evidence="2 3">
    <name type="scientific">Trapa incisa</name>
    <dbReference type="NCBI Taxonomy" id="236973"/>
    <lineage>
        <taxon>Eukaryota</taxon>
        <taxon>Viridiplantae</taxon>
        <taxon>Streptophyta</taxon>
        <taxon>Embryophyta</taxon>
        <taxon>Tracheophyta</taxon>
        <taxon>Spermatophyta</taxon>
        <taxon>Magnoliopsida</taxon>
        <taxon>eudicotyledons</taxon>
        <taxon>Gunneridae</taxon>
        <taxon>Pentapetalae</taxon>
        <taxon>rosids</taxon>
        <taxon>malvids</taxon>
        <taxon>Myrtales</taxon>
        <taxon>Lythraceae</taxon>
        <taxon>Trapa</taxon>
    </lineage>
</organism>
<proteinExistence type="predicted"/>
<dbReference type="GO" id="GO:0007623">
    <property type="term" value="P:circadian rhythm"/>
    <property type="evidence" value="ECO:0007669"/>
    <property type="project" value="InterPro"/>
</dbReference>
<dbReference type="GO" id="GO:0006355">
    <property type="term" value="P:regulation of DNA-templated transcription"/>
    <property type="evidence" value="ECO:0007669"/>
    <property type="project" value="InterPro"/>
</dbReference>
<feature type="compositionally biased region" description="Basic and acidic residues" evidence="1">
    <location>
        <begin position="673"/>
        <end position="689"/>
    </location>
</feature>
<feature type="region of interest" description="Disordered" evidence="1">
    <location>
        <begin position="421"/>
        <end position="466"/>
    </location>
</feature>
<dbReference type="Proteomes" id="UP001345219">
    <property type="component" value="Chromosome 15"/>
</dbReference>
<feature type="region of interest" description="Disordered" evidence="1">
    <location>
        <begin position="642"/>
        <end position="689"/>
    </location>
</feature>
<feature type="compositionally biased region" description="Polar residues" evidence="1">
    <location>
        <begin position="424"/>
        <end position="460"/>
    </location>
</feature>
<feature type="compositionally biased region" description="Basic and acidic residues" evidence="1">
    <location>
        <begin position="350"/>
        <end position="368"/>
    </location>
</feature>
<feature type="compositionally biased region" description="Low complexity" evidence="1">
    <location>
        <begin position="537"/>
        <end position="548"/>
    </location>
</feature>
<reference evidence="2 3" key="1">
    <citation type="journal article" date="2023" name="Hortic Res">
        <title>Pangenome of water caltrop reveals structural variations and asymmetric subgenome divergence after allopolyploidization.</title>
        <authorList>
            <person name="Zhang X."/>
            <person name="Chen Y."/>
            <person name="Wang L."/>
            <person name="Yuan Y."/>
            <person name="Fang M."/>
            <person name="Shi L."/>
            <person name="Lu R."/>
            <person name="Comes H.P."/>
            <person name="Ma Y."/>
            <person name="Chen Y."/>
            <person name="Huang G."/>
            <person name="Zhou Y."/>
            <person name="Zheng Z."/>
            <person name="Qiu Y."/>
        </authorList>
    </citation>
    <scope>NUCLEOTIDE SEQUENCE [LARGE SCALE GENOMIC DNA]</scope>
    <source>
        <tissue evidence="2">Roots</tissue>
    </source>
</reference>
<dbReference type="EMBL" id="JAXIOK010000012">
    <property type="protein sequence ID" value="KAK4758556.1"/>
    <property type="molecule type" value="Genomic_DNA"/>
</dbReference>
<feature type="region of interest" description="Disordered" evidence="1">
    <location>
        <begin position="341"/>
        <end position="403"/>
    </location>
</feature>
<feature type="compositionally biased region" description="Polar residues" evidence="1">
    <location>
        <begin position="507"/>
        <end position="516"/>
    </location>
</feature>
<dbReference type="InterPro" id="IPR039928">
    <property type="entry name" value="LNK"/>
</dbReference>
<comment type="caution">
    <text evidence="2">The sequence shown here is derived from an EMBL/GenBank/DDBJ whole genome shotgun (WGS) entry which is preliminary data.</text>
</comment>
<name>A0AAN7K5J3_9MYRT</name>
<dbReference type="PANTHER" id="PTHR33334">
    <property type="entry name" value="PROTEIN LNK1"/>
    <property type="match status" value="1"/>
</dbReference>
<feature type="region of interest" description="Disordered" evidence="1">
    <location>
        <begin position="481"/>
        <end position="500"/>
    </location>
</feature>
<evidence type="ECO:0000313" key="3">
    <source>
        <dbReference type="Proteomes" id="UP001345219"/>
    </source>
</evidence>